<protein>
    <submittedName>
        <fullName evidence="2">Uncharacterized protein</fullName>
    </submittedName>
</protein>
<proteinExistence type="predicted"/>
<accession>A0A1I3WCG2</accession>
<sequence>MGMDENQWIEQLKEKADSKMFRDVHFTAAMKEGVRQRIHQRHSKRMVRWSRFAFPVLTVLLLFLAWQVGLLSLFSGERQASKPSEQTTSVPELLPGGSLDVPLLWKASPRTETTANGQPFFYLGNKPVRIITDPSGFYEDQQQRVFWLLDAGQMKKVELVAYNSEGRRVELGSYSVSGPLFDAQRHVPTGVTLPDPGIWKLQVNADGKHLGQVFVEVKTGVSPANRELVEPIIREYVERESSELGDLGKERDVTIELLGVEAPDAANRSVYAWVKVLSKDPLKSSGVSAPMAFQIAYDGSKYKVTGFQMPEDGNRYQSSLQQIFPQKVLERIQTRP</sequence>
<evidence type="ECO:0000313" key="3">
    <source>
        <dbReference type="Proteomes" id="UP000198915"/>
    </source>
</evidence>
<name>A0A1I3WCG2_9BACL</name>
<dbReference type="AlphaFoldDB" id="A0A1I3WCG2"/>
<gene>
    <name evidence="2" type="ORF">SAMN05518846_10852</name>
</gene>
<evidence type="ECO:0000313" key="2">
    <source>
        <dbReference type="EMBL" id="SFK05185.1"/>
    </source>
</evidence>
<dbReference type="Gene3D" id="2.60.40.3830">
    <property type="match status" value="1"/>
</dbReference>
<keyword evidence="1" id="KW-0812">Transmembrane</keyword>
<evidence type="ECO:0000256" key="1">
    <source>
        <dbReference type="SAM" id="Phobius"/>
    </source>
</evidence>
<feature type="transmembrane region" description="Helical" evidence="1">
    <location>
        <begin position="52"/>
        <end position="74"/>
    </location>
</feature>
<reference evidence="3" key="1">
    <citation type="submission" date="2016-10" db="EMBL/GenBank/DDBJ databases">
        <authorList>
            <person name="Varghese N."/>
            <person name="Submissions S."/>
        </authorList>
    </citation>
    <scope>NUCLEOTIDE SEQUENCE [LARGE SCALE GENOMIC DNA]</scope>
    <source>
        <strain evidence="3">OK042</strain>
    </source>
</reference>
<dbReference type="Proteomes" id="UP000198915">
    <property type="component" value="Unassembled WGS sequence"/>
</dbReference>
<dbReference type="EMBL" id="FORT01000008">
    <property type="protein sequence ID" value="SFK05185.1"/>
    <property type="molecule type" value="Genomic_DNA"/>
</dbReference>
<dbReference type="STRING" id="1884381.SAMN05518846_10852"/>
<keyword evidence="1" id="KW-1133">Transmembrane helix</keyword>
<keyword evidence="3" id="KW-1185">Reference proteome</keyword>
<organism evidence="2 3">
    <name type="scientific">Brevibacillus centrosporus</name>
    <dbReference type="NCBI Taxonomy" id="54910"/>
    <lineage>
        <taxon>Bacteria</taxon>
        <taxon>Bacillati</taxon>
        <taxon>Bacillota</taxon>
        <taxon>Bacilli</taxon>
        <taxon>Bacillales</taxon>
        <taxon>Paenibacillaceae</taxon>
        <taxon>Brevibacillus</taxon>
    </lineage>
</organism>
<keyword evidence="1" id="KW-0472">Membrane</keyword>